<evidence type="ECO:0000256" key="1">
    <source>
        <dbReference type="SAM" id="Phobius"/>
    </source>
</evidence>
<organism evidence="2 3">
    <name type="scientific">Psychromonas marina</name>
    <dbReference type="NCBI Taxonomy" id="88364"/>
    <lineage>
        <taxon>Bacteria</taxon>
        <taxon>Pseudomonadati</taxon>
        <taxon>Pseudomonadota</taxon>
        <taxon>Gammaproteobacteria</taxon>
        <taxon>Alteromonadales</taxon>
        <taxon>Psychromonadaceae</taxon>
        <taxon>Psychromonas</taxon>
    </lineage>
</organism>
<protein>
    <submittedName>
        <fullName evidence="2">Uncharacterized protein</fullName>
    </submittedName>
</protein>
<keyword evidence="1" id="KW-0472">Membrane</keyword>
<accession>A0ABQ6DWY6</accession>
<gene>
    <name evidence="2" type="ORF">GCM10007916_06440</name>
</gene>
<evidence type="ECO:0000313" key="3">
    <source>
        <dbReference type="Proteomes" id="UP001157353"/>
    </source>
</evidence>
<dbReference type="Proteomes" id="UP001157353">
    <property type="component" value="Unassembled WGS sequence"/>
</dbReference>
<name>A0ABQ6DWY6_9GAMM</name>
<dbReference type="EMBL" id="BSPQ01000001">
    <property type="protein sequence ID" value="GLS89577.1"/>
    <property type="molecule type" value="Genomic_DNA"/>
</dbReference>
<feature type="transmembrane region" description="Helical" evidence="1">
    <location>
        <begin position="6"/>
        <end position="25"/>
    </location>
</feature>
<keyword evidence="3" id="KW-1185">Reference proteome</keyword>
<sequence>MYLYLMGLLNTFFVVIVISFTLIYTTRFYSKIFCIETIENNIIIAVEVNQTADH</sequence>
<comment type="caution">
    <text evidence="2">The sequence shown here is derived from an EMBL/GenBank/DDBJ whole genome shotgun (WGS) entry which is preliminary data.</text>
</comment>
<keyword evidence="1" id="KW-1133">Transmembrane helix</keyword>
<proteinExistence type="predicted"/>
<evidence type="ECO:0000313" key="2">
    <source>
        <dbReference type="EMBL" id="GLS89577.1"/>
    </source>
</evidence>
<keyword evidence="1" id="KW-0812">Transmembrane</keyword>
<reference evidence="3" key="1">
    <citation type="journal article" date="2019" name="Int. J. Syst. Evol. Microbiol.">
        <title>The Global Catalogue of Microorganisms (GCM) 10K type strain sequencing project: providing services to taxonomists for standard genome sequencing and annotation.</title>
        <authorList>
            <consortium name="The Broad Institute Genomics Platform"/>
            <consortium name="The Broad Institute Genome Sequencing Center for Infectious Disease"/>
            <person name="Wu L."/>
            <person name="Ma J."/>
        </authorList>
    </citation>
    <scope>NUCLEOTIDE SEQUENCE [LARGE SCALE GENOMIC DNA]</scope>
    <source>
        <strain evidence="3">NBRC 103166</strain>
    </source>
</reference>